<keyword evidence="2 5" id="KW-0689">Ribosomal protein</keyword>
<dbReference type="GO" id="GO:0003735">
    <property type="term" value="F:structural constituent of ribosome"/>
    <property type="evidence" value="ECO:0007669"/>
    <property type="project" value="InterPro"/>
</dbReference>
<proteinExistence type="inferred from homology"/>
<keyword evidence="7" id="KW-1185">Reference proteome</keyword>
<evidence type="ECO:0000256" key="4">
    <source>
        <dbReference type="ARBA" id="ARBA00035177"/>
    </source>
</evidence>
<evidence type="ECO:0000256" key="1">
    <source>
        <dbReference type="ARBA" id="ARBA00010111"/>
    </source>
</evidence>
<dbReference type="InParanoid" id="B4CXY1"/>
<dbReference type="GO" id="GO:0006412">
    <property type="term" value="P:translation"/>
    <property type="evidence" value="ECO:0007669"/>
    <property type="project" value="UniProtKB-UniRule"/>
</dbReference>
<dbReference type="GO" id="GO:0005840">
    <property type="term" value="C:ribosome"/>
    <property type="evidence" value="ECO:0007669"/>
    <property type="project" value="UniProtKB-KW"/>
</dbReference>
<evidence type="ECO:0000313" key="7">
    <source>
        <dbReference type="Proteomes" id="UP000005824"/>
    </source>
</evidence>
<evidence type="ECO:0000256" key="3">
    <source>
        <dbReference type="ARBA" id="ARBA00023274"/>
    </source>
</evidence>
<dbReference type="PANTHER" id="PTHR14503:SF4">
    <property type="entry name" value="LARGE RIBOSOMAL SUBUNIT PROTEIN BL34M"/>
    <property type="match status" value="1"/>
</dbReference>
<protein>
    <recommendedName>
        <fullName evidence="4 5">Large ribosomal subunit protein bL34</fullName>
    </recommendedName>
</protein>
<sequence>MKRTYQPSKRTRKRQFGFRARMKTKNGRAILSRRRQHGRKRLLPKGVEIHYARHTQA</sequence>
<gene>
    <name evidence="5" type="primary">rpmH</name>
    <name evidence="6" type="ORF">CfE428DRAFT_1422</name>
</gene>
<dbReference type="Pfam" id="PF00468">
    <property type="entry name" value="Ribosomal_L34"/>
    <property type="match status" value="1"/>
</dbReference>
<dbReference type="eggNOG" id="COG0230">
    <property type="taxonomic scope" value="Bacteria"/>
</dbReference>
<dbReference type="Proteomes" id="UP000005824">
    <property type="component" value="Unassembled WGS sequence"/>
</dbReference>
<evidence type="ECO:0000256" key="2">
    <source>
        <dbReference type="ARBA" id="ARBA00022980"/>
    </source>
</evidence>
<dbReference type="GO" id="GO:1990904">
    <property type="term" value="C:ribonucleoprotein complex"/>
    <property type="evidence" value="ECO:0007669"/>
    <property type="project" value="UniProtKB-KW"/>
</dbReference>
<dbReference type="FunCoup" id="B4CXY1">
    <property type="interactions" value="396"/>
</dbReference>
<dbReference type="InterPro" id="IPR020939">
    <property type="entry name" value="Ribosomal_bL34_CS"/>
</dbReference>
<keyword evidence="3 5" id="KW-0687">Ribonucleoprotein</keyword>
<reference evidence="6 7" key="1">
    <citation type="journal article" date="2011" name="J. Bacteriol.">
        <title>Genome sequence of Chthoniobacter flavus Ellin428, an aerobic heterotrophic soil bacterium.</title>
        <authorList>
            <person name="Kant R."/>
            <person name="van Passel M.W."/>
            <person name="Palva A."/>
            <person name="Lucas S."/>
            <person name="Lapidus A."/>
            <person name="Glavina Del Rio T."/>
            <person name="Dalin E."/>
            <person name="Tice H."/>
            <person name="Bruce D."/>
            <person name="Goodwin L."/>
            <person name="Pitluck S."/>
            <person name="Larimer F.W."/>
            <person name="Land M.L."/>
            <person name="Hauser L."/>
            <person name="Sangwan P."/>
            <person name="de Vos W.M."/>
            <person name="Janssen P.H."/>
            <person name="Smidt H."/>
        </authorList>
    </citation>
    <scope>NUCLEOTIDE SEQUENCE [LARGE SCALE GENOMIC DNA]</scope>
    <source>
        <strain evidence="6 7">Ellin428</strain>
    </source>
</reference>
<evidence type="ECO:0000313" key="6">
    <source>
        <dbReference type="EMBL" id="EDY21129.1"/>
    </source>
</evidence>
<dbReference type="EMBL" id="ABVL01000003">
    <property type="protein sequence ID" value="EDY21129.1"/>
    <property type="molecule type" value="Genomic_DNA"/>
</dbReference>
<organism evidence="6 7">
    <name type="scientific">Chthoniobacter flavus Ellin428</name>
    <dbReference type="NCBI Taxonomy" id="497964"/>
    <lineage>
        <taxon>Bacteria</taxon>
        <taxon>Pseudomonadati</taxon>
        <taxon>Verrucomicrobiota</taxon>
        <taxon>Spartobacteria</taxon>
        <taxon>Chthoniobacterales</taxon>
        <taxon>Chthoniobacteraceae</taxon>
        <taxon>Chthoniobacter</taxon>
    </lineage>
</organism>
<dbReference type="Gene3D" id="1.10.287.3980">
    <property type="match status" value="1"/>
</dbReference>
<accession>B4CXY1</accession>
<dbReference type="HAMAP" id="MF_00391">
    <property type="entry name" value="Ribosomal_bL34"/>
    <property type="match status" value="1"/>
</dbReference>
<dbReference type="FunFam" id="1.10.287.3980:FF:000001">
    <property type="entry name" value="Mitochondrial ribosomal protein L34"/>
    <property type="match status" value="1"/>
</dbReference>
<dbReference type="PROSITE" id="PS00784">
    <property type="entry name" value="RIBOSOMAL_L34"/>
    <property type="match status" value="1"/>
</dbReference>
<comment type="caution">
    <text evidence="6">The sequence shown here is derived from an EMBL/GenBank/DDBJ whole genome shotgun (WGS) entry which is preliminary data.</text>
</comment>
<comment type="similarity">
    <text evidence="1 5">Belongs to the bacterial ribosomal protein bL34 family.</text>
</comment>
<dbReference type="InterPro" id="IPR000271">
    <property type="entry name" value="Ribosomal_bL34"/>
</dbReference>
<dbReference type="NCBIfam" id="TIGR01030">
    <property type="entry name" value="rpmH_bact"/>
    <property type="match status" value="1"/>
</dbReference>
<dbReference type="AlphaFoldDB" id="B4CXY1"/>
<name>B4CXY1_9BACT</name>
<evidence type="ECO:0000256" key="5">
    <source>
        <dbReference type="HAMAP-Rule" id="MF_00391"/>
    </source>
</evidence>
<dbReference type="PANTHER" id="PTHR14503">
    <property type="entry name" value="MITOCHONDRIAL RIBOSOMAL PROTEIN 34 FAMILY MEMBER"/>
    <property type="match status" value="1"/>
</dbReference>
<dbReference type="STRING" id="497964.CfE428DRAFT_1422"/>